<protein>
    <submittedName>
        <fullName evidence="1">Uncharacterized protein</fullName>
    </submittedName>
</protein>
<proteinExistence type="predicted"/>
<organism evidence="1">
    <name type="scientific">Glycine soja</name>
    <name type="common">Wild soybean</name>
    <dbReference type="NCBI Taxonomy" id="3848"/>
    <lineage>
        <taxon>Eukaryota</taxon>
        <taxon>Viridiplantae</taxon>
        <taxon>Streptophyta</taxon>
        <taxon>Embryophyta</taxon>
        <taxon>Tracheophyta</taxon>
        <taxon>Spermatophyta</taxon>
        <taxon>Magnoliopsida</taxon>
        <taxon>eudicotyledons</taxon>
        <taxon>Gunneridae</taxon>
        <taxon>Pentapetalae</taxon>
        <taxon>rosids</taxon>
        <taxon>fabids</taxon>
        <taxon>Fabales</taxon>
        <taxon>Fabaceae</taxon>
        <taxon>Papilionoideae</taxon>
        <taxon>50 kb inversion clade</taxon>
        <taxon>NPAAA clade</taxon>
        <taxon>indigoferoid/millettioid clade</taxon>
        <taxon>Phaseoleae</taxon>
        <taxon>Glycine</taxon>
        <taxon>Glycine subgen. Soja</taxon>
    </lineage>
</organism>
<dbReference type="Proteomes" id="UP000053555">
    <property type="component" value="Unassembled WGS sequence"/>
</dbReference>
<reference evidence="1" key="1">
    <citation type="submission" date="2014-07" db="EMBL/GenBank/DDBJ databases">
        <title>Identification of a novel salt tolerance gene in wild soybean by whole-genome sequencing.</title>
        <authorList>
            <person name="Lam H.-M."/>
            <person name="Qi X."/>
            <person name="Li M.-W."/>
            <person name="Liu X."/>
            <person name="Xie M."/>
            <person name="Ni M."/>
            <person name="Xu X."/>
        </authorList>
    </citation>
    <scope>NUCLEOTIDE SEQUENCE [LARGE SCALE GENOMIC DNA]</scope>
    <source>
        <tissue evidence="1">Root</tissue>
    </source>
</reference>
<dbReference type="EMBL" id="KN654167">
    <property type="protein sequence ID" value="KHN25834.1"/>
    <property type="molecule type" value="Genomic_DNA"/>
</dbReference>
<sequence>FREVVHQCWNSVQVSGWRAYVLKEKIKRLKCRLKIWNKEQYGDSFKKVQNLEEKLNKLEEDTLHRQLTDLEI</sequence>
<dbReference type="AlphaFoldDB" id="A0A0B2R0Q6"/>
<feature type="non-terminal residue" evidence="1">
    <location>
        <position position="72"/>
    </location>
</feature>
<accession>A0A0B2R0Q6</accession>
<evidence type="ECO:0000313" key="1">
    <source>
        <dbReference type="EMBL" id="KHN25834.1"/>
    </source>
</evidence>
<name>A0A0B2R0Q6_GLYSO</name>
<feature type="non-terminal residue" evidence="1">
    <location>
        <position position="1"/>
    </location>
</feature>
<gene>
    <name evidence="1" type="ORF">glysoja_044294</name>
</gene>